<keyword evidence="1" id="KW-0472">Membrane</keyword>
<dbReference type="PANTHER" id="PTHR12277">
    <property type="entry name" value="ALPHA/BETA HYDROLASE DOMAIN-CONTAINING PROTEIN"/>
    <property type="match status" value="1"/>
</dbReference>
<protein>
    <recommendedName>
        <fullName evidence="2">Serine aminopeptidase S33 domain-containing protein</fullName>
    </recommendedName>
</protein>
<comment type="caution">
    <text evidence="3">The sequence shown here is derived from an EMBL/GenBank/DDBJ whole genome shotgun (WGS) entry which is preliminary data.</text>
</comment>
<dbReference type="InterPro" id="IPR022742">
    <property type="entry name" value="Hydrolase_4"/>
</dbReference>
<gene>
    <name evidence="3" type="ORF">A4H97_30985</name>
</gene>
<evidence type="ECO:0000259" key="2">
    <source>
        <dbReference type="Pfam" id="PF12146"/>
    </source>
</evidence>
<evidence type="ECO:0000313" key="3">
    <source>
        <dbReference type="EMBL" id="OQP47790.1"/>
    </source>
</evidence>
<feature type="domain" description="Serine aminopeptidase S33" evidence="2">
    <location>
        <begin position="74"/>
        <end position="182"/>
    </location>
</feature>
<keyword evidence="4" id="KW-1185">Reference proteome</keyword>
<keyword evidence="1" id="KW-1133">Transmembrane helix</keyword>
<reference evidence="4" key="1">
    <citation type="submission" date="2016-04" db="EMBL/GenBank/DDBJ databases">
        <authorList>
            <person name="Chen L."/>
            <person name="Zhuang W."/>
            <person name="Wang G."/>
        </authorList>
    </citation>
    <scope>NUCLEOTIDE SEQUENCE [LARGE SCALE GENOMIC DNA]</scope>
    <source>
        <strain evidence="4">17621</strain>
    </source>
</reference>
<dbReference type="STRING" id="354355.SAMN05660816_06306"/>
<evidence type="ECO:0000313" key="4">
    <source>
        <dbReference type="Proteomes" id="UP000192610"/>
    </source>
</evidence>
<feature type="transmembrane region" description="Helical" evidence="1">
    <location>
        <begin position="9"/>
        <end position="27"/>
    </location>
</feature>
<dbReference type="Proteomes" id="UP000192610">
    <property type="component" value="Unassembled WGS sequence"/>
</dbReference>
<sequence length="268" mass="30967">MKKKILFRWLKVFILIYCTIGIAIYYGQDKILFHPQELSEHSQYTFPYPFKEVNLPYSQKSNINIIQFAANQPQPKGVVLYFHGNKENIAHYAKAAPDFTSRGYEVWMIDYPGYGKSTGAFTEQQLYDWSLVFYKLAQAKYSKDSIILYGKSMGTGIAAQLATLRDCKTLILESPYYSFPSLIGSWLPVYPVNNMIKFKIPTWQYLKEITNPVVIFHGTDDNTIPIRNCNQLKPYLKPQDVFVTIEGGHHNDLPAFPVYKQKMDSLLK</sequence>
<dbReference type="InterPro" id="IPR029058">
    <property type="entry name" value="AB_hydrolase_fold"/>
</dbReference>
<dbReference type="AlphaFoldDB" id="A0A1V9ENT4"/>
<dbReference type="Gene3D" id="3.40.50.1820">
    <property type="entry name" value="alpha/beta hydrolase"/>
    <property type="match status" value="1"/>
</dbReference>
<dbReference type="Pfam" id="PF12146">
    <property type="entry name" value="Hydrolase_4"/>
    <property type="match status" value="1"/>
</dbReference>
<evidence type="ECO:0000256" key="1">
    <source>
        <dbReference type="SAM" id="Phobius"/>
    </source>
</evidence>
<keyword evidence="1" id="KW-0812">Transmembrane</keyword>
<dbReference type="RefSeq" id="WP_081200799.1">
    <property type="nucleotide sequence ID" value="NZ_FOCZ01000019.1"/>
</dbReference>
<dbReference type="SUPFAM" id="SSF53474">
    <property type="entry name" value="alpha/beta-Hydrolases"/>
    <property type="match status" value="1"/>
</dbReference>
<name>A0A1V9ENT4_9BACT</name>
<dbReference type="PANTHER" id="PTHR12277:SF81">
    <property type="entry name" value="PROTEIN ABHD13"/>
    <property type="match status" value="1"/>
</dbReference>
<organism evidence="3 4">
    <name type="scientific">Niastella yeongjuensis</name>
    <dbReference type="NCBI Taxonomy" id="354355"/>
    <lineage>
        <taxon>Bacteria</taxon>
        <taxon>Pseudomonadati</taxon>
        <taxon>Bacteroidota</taxon>
        <taxon>Chitinophagia</taxon>
        <taxon>Chitinophagales</taxon>
        <taxon>Chitinophagaceae</taxon>
        <taxon>Niastella</taxon>
    </lineage>
</organism>
<accession>A0A1V9ENT4</accession>
<dbReference type="EMBL" id="LVXG01000022">
    <property type="protein sequence ID" value="OQP47790.1"/>
    <property type="molecule type" value="Genomic_DNA"/>
</dbReference>
<dbReference type="OrthoDB" id="9777090at2"/>
<proteinExistence type="predicted"/>